<dbReference type="SUPFAM" id="SSF74653">
    <property type="entry name" value="TolA/TonB C-terminal domain"/>
    <property type="match status" value="1"/>
</dbReference>
<keyword evidence="1" id="KW-0472">Membrane</keyword>
<dbReference type="Proteomes" id="UP000651668">
    <property type="component" value="Unassembled WGS sequence"/>
</dbReference>
<dbReference type="AlphaFoldDB" id="A0A916U0D0"/>
<evidence type="ECO:0000256" key="1">
    <source>
        <dbReference type="SAM" id="Phobius"/>
    </source>
</evidence>
<organism evidence="2 3">
    <name type="scientific">Pedobacter quisquiliarum</name>
    <dbReference type="NCBI Taxonomy" id="1834438"/>
    <lineage>
        <taxon>Bacteria</taxon>
        <taxon>Pseudomonadati</taxon>
        <taxon>Bacteroidota</taxon>
        <taxon>Sphingobacteriia</taxon>
        <taxon>Sphingobacteriales</taxon>
        <taxon>Sphingobacteriaceae</taxon>
        <taxon>Pedobacter</taxon>
    </lineage>
</organism>
<gene>
    <name evidence="2" type="ORF">GCM10011387_04960</name>
</gene>
<name>A0A916U0D0_9SPHI</name>
<dbReference type="Gene3D" id="3.30.1150.10">
    <property type="match status" value="1"/>
</dbReference>
<dbReference type="RefSeq" id="WP_188625261.1">
    <property type="nucleotide sequence ID" value="NZ_BMIL01000002.1"/>
</dbReference>
<accession>A0A916U0D0</accession>
<evidence type="ECO:0000313" key="3">
    <source>
        <dbReference type="Proteomes" id="UP000651668"/>
    </source>
</evidence>
<protein>
    <recommendedName>
        <fullName evidence="4">TonB family C-terminal domain-containing protein</fullName>
    </recommendedName>
</protein>
<feature type="transmembrane region" description="Helical" evidence="1">
    <location>
        <begin position="88"/>
        <end position="107"/>
    </location>
</feature>
<evidence type="ECO:0008006" key="4">
    <source>
        <dbReference type="Google" id="ProtNLM"/>
    </source>
</evidence>
<keyword evidence="1" id="KW-1133">Transmembrane helix</keyword>
<comment type="caution">
    <text evidence="2">The sequence shown here is derived from an EMBL/GenBank/DDBJ whole genome shotgun (WGS) entry which is preliminary data.</text>
</comment>
<dbReference type="EMBL" id="BMIL01000002">
    <property type="protein sequence ID" value="GGC54425.1"/>
    <property type="molecule type" value="Genomic_DNA"/>
</dbReference>
<keyword evidence="3" id="KW-1185">Reference proteome</keyword>
<sequence>MKEIVEDNNWLDIDVLEDYLDGKLDDKMMYRVEREALEDPFVAQALAGLSESPRRSRQSLSLLQKQLETRVAGLEDDKKKSVITGQRLSIAATAALIFILGGIIFWMKYNNSQQAKAPAVVEVNLDLAHVLDRMKPQVGWPAYFTYLKENNQLTKKEQLGKTVGVSFTIGKDGLPANIMIDKSLGGAYDAEALRLIKAGPAWEVPTDPAHKIKLSIDF</sequence>
<keyword evidence="1" id="KW-0812">Transmembrane</keyword>
<reference evidence="2" key="1">
    <citation type="journal article" date="2014" name="Int. J. Syst. Evol. Microbiol.">
        <title>Complete genome sequence of Corynebacterium casei LMG S-19264T (=DSM 44701T), isolated from a smear-ripened cheese.</title>
        <authorList>
            <consortium name="US DOE Joint Genome Institute (JGI-PGF)"/>
            <person name="Walter F."/>
            <person name="Albersmeier A."/>
            <person name="Kalinowski J."/>
            <person name="Ruckert C."/>
        </authorList>
    </citation>
    <scope>NUCLEOTIDE SEQUENCE</scope>
    <source>
        <strain evidence="2">CGMCC 1.15343</strain>
    </source>
</reference>
<proteinExistence type="predicted"/>
<evidence type="ECO:0000313" key="2">
    <source>
        <dbReference type="EMBL" id="GGC54425.1"/>
    </source>
</evidence>
<reference evidence="2" key="2">
    <citation type="submission" date="2020-09" db="EMBL/GenBank/DDBJ databases">
        <authorList>
            <person name="Sun Q."/>
            <person name="Zhou Y."/>
        </authorList>
    </citation>
    <scope>NUCLEOTIDE SEQUENCE</scope>
    <source>
        <strain evidence="2">CGMCC 1.15343</strain>
    </source>
</reference>